<dbReference type="Proteomes" id="UP000663846">
    <property type="component" value="Unassembled WGS sequence"/>
</dbReference>
<reference evidence="5" key="1">
    <citation type="submission" date="2021-01" db="EMBL/GenBank/DDBJ databases">
        <authorList>
            <person name="Kaushik A."/>
        </authorList>
    </citation>
    <scope>NUCLEOTIDE SEQUENCE</scope>
    <source>
        <strain evidence="5">AG1-1C</strain>
    </source>
</reference>
<dbReference type="CDD" id="cd09083">
    <property type="entry name" value="EEP-1"/>
    <property type="match status" value="1"/>
</dbReference>
<evidence type="ECO:0000259" key="4">
    <source>
        <dbReference type="Pfam" id="PF03372"/>
    </source>
</evidence>
<evidence type="ECO:0000256" key="1">
    <source>
        <dbReference type="ARBA" id="ARBA00023002"/>
    </source>
</evidence>
<sequence length="834" mass="92714">MELTIASFNIRYDTQAFNVVPLGSEGDILPLLNTSNVEWGERPWYQRRAPLADQVLWENPSVIGFQEVLWNQIGDLAQLLGEGWDWTGVCRNDGKRQGEAVPIFWRKDVATLKNVEHFWLSDAPERPGSIGWDAGQTRMATLAEFMTVENEHPFYVFNTHYDERGLQARTESSKLILEHVNRLVDRVSPSGSGPLIFLVGDLNSPDTEDGYRSLTRWRYVNDGVSPKQDGHTFFLDSRHELHTRISNFNTARLLGARYGDWLATFTGFGEHDHRNVIDVVLVADTGAVATVSSASTRAGEDTAQKVMQTGQQQWAVTRYGVIPNRVARGTTMKQNVATLPPGQWHHVVLGNDPSAFVTRIVYRVPNVKSVARLSLPPTTSSAMNRTLALRFARRSQLPKQLAKVSSTRASSGTAAESPQQARHGHLPGVPSSAITTKMHFFNSVLESKSIPTYRVLDGSGEVIEGAEVPEIDKEFARRIYENMMLLPALDTVLYNVQRQGKISFYMTSYGEEASVVGSAAALADTDEVLGQYREMGVLLWRNFGIDSVMSQCFGNEHDKSTKGRQMPVHFSSPDHHFHTISSPLATQIPQAAGVAYALKRDPARRGKDVSVCYFGDGAASEGDFHAGLGMASVLGGPSIFICRNNGFAISTPTTEQYAGDGIASRGPGYGMDTIRVDGNDVLAVLGAVREARRRALNGGDGGRAVLVECMSYRVGHHSTSDDSFAYRAKQEVEDWKKIDNPHHRFRKFLESKGWWSHDDEEALKAKQKRDVMEGFKKAEGMKRPPLTELFTDLYEDGSSGEPWTITEQKAELKAYLDKYGKAWEPYAKELAKFK</sequence>
<feature type="compositionally biased region" description="Polar residues" evidence="2">
    <location>
        <begin position="403"/>
        <end position="420"/>
    </location>
</feature>
<dbReference type="CDD" id="cd02000">
    <property type="entry name" value="TPP_E1_PDC_ADC_BCADC"/>
    <property type="match status" value="1"/>
</dbReference>
<feature type="domain" description="Dehydrogenase E1 component" evidence="3">
    <location>
        <begin position="482"/>
        <end position="784"/>
    </location>
</feature>
<dbReference type="EMBL" id="CAJMWS010000323">
    <property type="protein sequence ID" value="CAE6424085.1"/>
    <property type="molecule type" value="Genomic_DNA"/>
</dbReference>
<evidence type="ECO:0000256" key="2">
    <source>
        <dbReference type="SAM" id="MobiDB-lite"/>
    </source>
</evidence>
<feature type="domain" description="Endonuclease/exonuclease/phosphatase" evidence="4">
    <location>
        <begin position="34"/>
        <end position="292"/>
    </location>
</feature>
<dbReference type="AlphaFoldDB" id="A0A8H2XJV9"/>
<evidence type="ECO:0000259" key="3">
    <source>
        <dbReference type="Pfam" id="PF00676"/>
    </source>
</evidence>
<name>A0A8H2XJV9_9AGAM</name>
<dbReference type="GO" id="GO:0009083">
    <property type="term" value="P:branched-chain amino acid catabolic process"/>
    <property type="evidence" value="ECO:0007669"/>
    <property type="project" value="TreeGrafter"/>
</dbReference>
<dbReference type="SUPFAM" id="SSF52518">
    <property type="entry name" value="Thiamin diphosphate-binding fold (THDP-binding)"/>
    <property type="match status" value="1"/>
</dbReference>
<dbReference type="PANTHER" id="PTHR43380:SF1">
    <property type="entry name" value="2-OXOISOVALERATE DEHYDROGENASE SUBUNIT ALPHA, MITOCHONDRIAL"/>
    <property type="match status" value="1"/>
</dbReference>
<protein>
    <recommendedName>
        <fullName evidence="7">Branched-chain alpha-keto acid dehydrogenase E1 component alpha chain</fullName>
    </recommendedName>
</protein>
<dbReference type="InterPro" id="IPR029061">
    <property type="entry name" value="THDP-binding"/>
</dbReference>
<dbReference type="SUPFAM" id="SSF56219">
    <property type="entry name" value="DNase I-like"/>
    <property type="match status" value="1"/>
</dbReference>
<gene>
    <name evidence="5" type="ORF">RDB_LOCUS93138</name>
</gene>
<accession>A0A8H2XJV9</accession>
<dbReference type="PANTHER" id="PTHR43380">
    <property type="entry name" value="2-OXOISOVALERATE DEHYDROGENASE SUBUNIT ALPHA, MITOCHONDRIAL"/>
    <property type="match status" value="1"/>
</dbReference>
<keyword evidence="1" id="KW-0560">Oxidoreductase</keyword>
<evidence type="ECO:0000313" key="6">
    <source>
        <dbReference type="Proteomes" id="UP000663846"/>
    </source>
</evidence>
<dbReference type="InterPro" id="IPR005135">
    <property type="entry name" value="Endo/exonuclease/phosphatase"/>
</dbReference>
<proteinExistence type="predicted"/>
<feature type="region of interest" description="Disordered" evidence="2">
    <location>
        <begin position="399"/>
        <end position="428"/>
    </location>
</feature>
<dbReference type="Gene3D" id="3.60.10.10">
    <property type="entry name" value="Endonuclease/exonuclease/phosphatase"/>
    <property type="match status" value="1"/>
</dbReference>
<comment type="caution">
    <text evidence="5">The sequence shown here is derived from an EMBL/GenBank/DDBJ whole genome shotgun (WGS) entry which is preliminary data.</text>
</comment>
<dbReference type="Pfam" id="PF03372">
    <property type="entry name" value="Exo_endo_phos"/>
    <property type="match status" value="1"/>
</dbReference>
<evidence type="ECO:0008006" key="7">
    <source>
        <dbReference type="Google" id="ProtNLM"/>
    </source>
</evidence>
<dbReference type="InterPro" id="IPR036691">
    <property type="entry name" value="Endo/exonu/phosph_ase_sf"/>
</dbReference>
<evidence type="ECO:0000313" key="5">
    <source>
        <dbReference type="EMBL" id="CAE6424085.1"/>
    </source>
</evidence>
<dbReference type="InterPro" id="IPR050771">
    <property type="entry name" value="Alpha-ketoacid_DH_E1_comp"/>
</dbReference>
<dbReference type="InterPro" id="IPR001017">
    <property type="entry name" value="DH_E1"/>
</dbReference>
<dbReference type="GO" id="GO:0016624">
    <property type="term" value="F:oxidoreductase activity, acting on the aldehyde or oxo group of donors, disulfide as acceptor"/>
    <property type="evidence" value="ECO:0007669"/>
    <property type="project" value="InterPro"/>
</dbReference>
<organism evidence="5 6">
    <name type="scientific">Rhizoctonia solani</name>
    <dbReference type="NCBI Taxonomy" id="456999"/>
    <lineage>
        <taxon>Eukaryota</taxon>
        <taxon>Fungi</taxon>
        <taxon>Dikarya</taxon>
        <taxon>Basidiomycota</taxon>
        <taxon>Agaricomycotina</taxon>
        <taxon>Agaricomycetes</taxon>
        <taxon>Cantharellales</taxon>
        <taxon>Ceratobasidiaceae</taxon>
        <taxon>Rhizoctonia</taxon>
    </lineage>
</organism>
<dbReference type="FunFam" id="3.40.50.970:FF:000055">
    <property type="entry name" value="2-oxoisovalerate dehydrogenase subunit alpha"/>
    <property type="match status" value="1"/>
</dbReference>
<dbReference type="Pfam" id="PF00676">
    <property type="entry name" value="E1_dh"/>
    <property type="match status" value="1"/>
</dbReference>
<dbReference type="Gene3D" id="3.40.50.970">
    <property type="match status" value="1"/>
</dbReference>